<proteinExistence type="predicted"/>
<dbReference type="AlphaFoldDB" id="A0A6C0DQV5"/>
<evidence type="ECO:0000313" key="1">
    <source>
        <dbReference type="EMBL" id="QHT18259.1"/>
    </source>
</evidence>
<dbReference type="EMBL" id="MN739654">
    <property type="protein sequence ID" value="QHT18259.1"/>
    <property type="molecule type" value="Genomic_DNA"/>
</dbReference>
<sequence>MSDPFMDVPLLGMHSTNHTPVPTKFPIGDTQSTQMHPWEKRENPESYYILPMFGEHPDPARNILGTVGGNTCSYEGRMMQVDTESDLRGITRPLTYCPQREYAPMKNNPKEILRTTTKGNVDIKVAVSPLESTQMWSYPAILTPEPMVADVCKRPEKF</sequence>
<accession>A0A6C0DQV5</accession>
<name>A0A6C0DQV5_9ZZZZ</name>
<reference evidence="1" key="1">
    <citation type="journal article" date="2020" name="Nature">
        <title>Giant virus diversity and host interactions through global metagenomics.</title>
        <authorList>
            <person name="Schulz F."/>
            <person name="Roux S."/>
            <person name="Paez-Espino D."/>
            <person name="Jungbluth S."/>
            <person name="Walsh D.A."/>
            <person name="Denef V.J."/>
            <person name="McMahon K.D."/>
            <person name="Konstantinidis K.T."/>
            <person name="Eloe-Fadrosh E.A."/>
            <person name="Kyrpides N.C."/>
            <person name="Woyke T."/>
        </authorList>
    </citation>
    <scope>NUCLEOTIDE SEQUENCE</scope>
    <source>
        <strain evidence="1">GVMAG-M-3300023174-46</strain>
    </source>
</reference>
<organism evidence="1">
    <name type="scientific">viral metagenome</name>
    <dbReference type="NCBI Taxonomy" id="1070528"/>
    <lineage>
        <taxon>unclassified sequences</taxon>
        <taxon>metagenomes</taxon>
        <taxon>organismal metagenomes</taxon>
    </lineage>
</organism>
<protein>
    <submittedName>
        <fullName evidence="1">Uncharacterized protein</fullName>
    </submittedName>
</protein>